<dbReference type="GO" id="GO:0005524">
    <property type="term" value="F:ATP binding"/>
    <property type="evidence" value="ECO:0007669"/>
    <property type="project" value="InterPro"/>
</dbReference>
<dbReference type="InterPro" id="IPR011067">
    <property type="entry name" value="Plasmid_toxin/cell-grow_inhib"/>
</dbReference>
<keyword evidence="1" id="KW-0433">Leucine-rich repeat</keyword>
<dbReference type="InterPro" id="IPR032675">
    <property type="entry name" value="LRR_dom_sf"/>
</dbReference>
<dbReference type="PROSITE" id="PS51450">
    <property type="entry name" value="LRR"/>
    <property type="match status" value="1"/>
</dbReference>
<dbReference type="InterPro" id="IPR003477">
    <property type="entry name" value="PemK-like"/>
</dbReference>
<name>A0A9W4WPC2_9GLOM</name>
<evidence type="ECO:0000313" key="5">
    <source>
        <dbReference type="EMBL" id="CAI2161907.1"/>
    </source>
</evidence>
<dbReference type="GO" id="GO:0003677">
    <property type="term" value="F:DNA binding"/>
    <property type="evidence" value="ECO:0007669"/>
    <property type="project" value="InterPro"/>
</dbReference>
<dbReference type="OrthoDB" id="4062651at2759"/>
<dbReference type="PANTHER" id="PTHR23257:SF963">
    <property type="entry name" value="AT08303P"/>
    <property type="match status" value="1"/>
</dbReference>
<dbReference type="Gene3D" id="2.30.30.110">
    <property type="match status" value="1"/>
</dbReference>
<dbReference type="Gene3D" id="1.10.510.10">
    <property type="entry name" value="Transferase(Phosphotransferase) domain 1"/>
    <property type="match status" value="1"/>
</dbReference>
<dbReference type="Gene3D" id="3.80.10.10">
    <property type="entry name" value="Ribonuclease Inhibitor"/>
    <property type="match status" value="1"/>
</dbReference>
<keyword evidence="6" id="KW-1185">Reference proteome</keyword>
<dbReference type="EMBL" id="CAMKVN010000017">
    <property type="protein sequence ID" value="CAI2161907.1"/>
    <property type="molecule type" value="Genomic_DNA"/>
</dbReference>
<sequence length="866" mass="100269">MAGGYLKNFKIRTIIASCHKLIHVNNPPIDIDEEEELKIYKKARKKSRAILLEHLTENCQGIYKPKNLEELTTRISKHIKEKENLEQKIISLRSKGNLSKEEEKQLKKATKVGLQGAGVLTGIADARLASQDKEREKELKAWDKITSKIDDDELEGDDKSVGTEINGKERPVLIISIDWYNDEASRVAILPLSSKVKNIRVFEFYLGKIVINDPKNRESKVMVDQIRSIDKQKLGEKCGELTTEQMEKVEGILRKFLVLVGKVEKLREEHASKNPSLKKNTNYPEEKRNEITDLEHVGNIKELNLSDNYLRNLEFIDNLNHPENLIILNIDDNEFTKKDLFFLTRFKNLEELNLGNNYKSIKQIKGSHYNRFYGSLEPLKFLTKLKKLNISTTDISHGLEYLPNSLEKFSCRYNKEIPNAKVKKIHKLLSDRGIVEDDLEYIKNFSEKFRNIRKKPLMKEEPNGIKKNNLHNKITIEAIKQLKDIIKGLIAIHKEGLIHRDLHSGNILSGVVLNDRSFASCFITDLGLCRPANETDKGKIYGVLPYIAPEVLRSLPFTQASDIYSFGIIAYEILTGLPPYCDIPHTEFLATKISEINDKKDTEFYQQYEKTEKVNELSNYKTDLLYKLYKIHPEAIYASRKFYFENLSSSKNSKENSLEDLRISDSKEFGEEKDREICQLQEEIILKKFNIYDDKEYLVSKLQEEKIKLTVRGEIYGNSSPFQVYFPNAITGHPGIDQLIQSSRTDPSIRVEVLEQILSNSLEWKNIHLGFVPELEKAWKELGFSYEQAKELINFAGWFLENGSIEQLREEHSQYLISVNKGIKISVEASKKIENFTPYWNSLIREFEFPLEQKLLLKELEETFMA</sequence>
<evidence type="ECO:0000259" key="4">
    <source>
        <dbReference type="PROSITE" id="PS50011"/>
    </source>
</evidence>
<dbReference type="Pfam" id="PF00069">
    <property type="entry name" value="Pkinase"/>
    <property type="match status" value="1"/>
</dbReference>
<proteinExistence type="predicted"/>
<dbReference type="InterPro" id="IPR050167">
    <property type="entry name" value="Ser_Thr_protein_kinase"/>
</dbReference>
<dbReference type="SUPFAM" id="SSF56112">
    <property type="entry name" value="Protein kinase-like (PK-like)"/>
    <property type="match status" value="1"/>
</dbReference>
<dbReference type="GO" id="GO:0007165">
    <property type="term" value="P:signal transduction"/>
    <property type="evidence" value="ECO:0007669"/>
    <property type="project" value="TreeGrafter"/>
</dbReference>
<gene>
    <name evidence="5" type="ORF">FWILDA_LOCUS291</name>
</gene>
<dbReference type="InterPro" id="IPR001611">
    <property type="entry name" value="Leu-rich_rpt"/>
</dbReference>
<evidence type="ECO:0000256" key="1">
    <source>
        <dbReference type="ARBA" id="ARBA00022614"/>
    </source>
</evidence>
<keyword evidence="2" id="KW-0677">Repeat</keyword>
<dbReference type="GO" id="GO:0005737">
    <property type="term" value="C:cytoplasm"/>
    <property type="evidence" value="ECO:0007669"/>
    <property type="project" value="TreeGrafter"/>
</dbReference>
<organism evidence="5 6">
    <name type="scientific">Funneliformis geosporum</name>
    <dbReference type="NCBI Taxonomy" id="1117311"/>
    <lineage>
        <taxon>Eukaryota</taxon>
        <taxon>Fungi</taxon>
        <taxon>Fungi incertae sedis</taxon>
        <taxon>Mucoromycota</taxon>
        <taxon>Glomeromycotina</taxon>
        <taxon>Glomeromycetes</taxon>
        <taxon>Glomerales</taxon>
        <taxon>Glomeraceae</taxon>
        <taxon>Funneliformis</taxon>
    </lineage>
</organism>
<feature type="domain" description="Protein kinase" evidence="4">
    <location>
        <begin position="346"/>
        <end position="647"/>
    </location>
</feature>
<evidence type="ECO:0000256" key="2">
    <source>
        <dbReference type="ARBA" id="ARBA00022737"/>
    </source>
</evidence>
<dbReference type="InterPro" id="IPR000719">
    <property type="entry name" value="Prot_kinase_dom"/>
</dbReference>
<feature type="coiled-coil region" evidence="3">
    <location>
        <begin position="68"/>
        <end position="95"/>
    </location>
</feature>
<accession>A0A9W4WPC2</accession>
<evidence type="ECO:0000313" key="6">
    <source>
        <dbReference type="Proteomes" id="UP001153678"/>
    </source>
</evidence>
<dbReference type="Proteomes" id="UP001153678">
    <property type="component" value="Unassembled WGS sequence"/>
</dbReference>
<dbReference type="PANTHER" id="PTHR23257">
    <property type="entry name" value="SERINE-THREONINE PROTEIN KINASE"/>
    <property type="match status" value="1"/>
</dbReference>
<dbReference type="SUPFAM" id="SSF52058">
    <property type="entry name" value="L domain-like"/>
    <property type="match status" value="1"/>
</dbReference>
<dbReference type="AlphaFoldDB" id="A0A9W4WPC2"/>
<dbReference type="Pfam" id="PF02452">
    <property type="entry name" value="PemK_toxin"/>
    <property type="match status" value="1"/>
</dbReference>
<keyword evidence="3" id="KW-0175">Coiled coil</keyword>
<dbReference type="SUPFAM" id="SSF50118">
    <property type="entry name" value="Cell growth inhibitor/plasmid maintenance toxic component"/>
    <property type="match status" value="1"/>
</dbReference>
<dbReference type="GO" id="GO:0004672">
    <property type="term" value="F:protein kinase activity"/>
    <property type="evidence" value="ECO:0007669"/>
    <property type="project" value="InterPro"/>
</dbReference>
<dbReference type="PROSITE" id="PS50011">
    <property type="entry name" value="PROTEIN_KINASE_DOM"/>
    <property type="match status" value="1"/>
</dbReference>
<dbReference type="InterPro" id="IPR011009">
    <property type="entry name" value="Kinase-like_dom_sf"/>
</dbReference>
<protein>
    <submittedName>
        <fullName evidence="5">5557_t:CDS:1</fullName>
    </submittedName>
</protein>
<reference evidence="5" key="1">
    <citation type="submission" date="2022-08" db="EMBL/GenBank/DDBJ databases">
        <authorList>
            <person name="Kallberg Y."/>
            <person name="Tangrot J."/>
            <person name="Rosling A."/>
        </authorList>
    </citation>
    <scope>NUCLEOTIDE SEQUENCE</scope>
    <source>
        <strain evidence="5">Wild A</strain>
    </source>
</reference>
<evidence type="ECO:0000256" key="3">
    <source>
        <dbReference type="SAM" id="Coils"/>
    </source>
</evidence>
<comment type="caution">
    <text evidence="5">The sequence shown here is derived from an EMBL/GenBank/DDBJ whole genome shotgun (WGS) entry which is preliminary data.</text>
</comment>